<dbReference type="RefSeq" id="WP_226799925.1">
    <property type="nucleotide sequence ID" value="NZ_CP032100.1"/>
</dbReference>
<gene>
    <name evidence="7" type="primary">ndh</name>
    <name evidence="7" type="ORF">ASUIS_2507</name>
</gene>
<keyword evidence="8" id="KW-1185">Reference proteome</keyword>
<dbReference type="Proteomes" id="UP000263040">
    <property type="component" value="Chromosome"/>
</dbReference>
<protein>
    <submittedName>
        <fullName evidence="7">NADH dehydrogenase</fullName>
        <ecNumber evidence="7">1.6.99.3</ecNumber>
    </submittedName>
</protein>
<dbReference type="Gene3D" id="3.50.50.100">
    <property type="match status" value="1"/>
</dbReference>
<dbReference type="Pfam" id="PF07992">
    <property type="entry name" value="Pyr_redox_2"/>
    <property type="match status" value="1"/>
</dbReference>
<dbReference type="PANTHER" id="PTHR42913">
    <property type="entry name" value="APOPTOSIS-INDUCING FACTOR 1"/>
    <property type="match status" value="1"/>
</dbReference>
<evidence type="ECO:0000259" key="6">
    <source>
        <dbReference type="Pfam" id="PF07992"/>
    </source>
</evidence>
<dbReference type="KEGG" id="asui:ASUIS_2507"/>
<dbReference type="SUPFAM" id="SSF51905">
    <property type="entry name" value="FAD/NAD(P)-binding domain"/>
    <property type="match status" value="1"/>
</dbReference>
<keyword evidence="4" id="KW-0274">FAD</keyword>
<reference evidence="7 8" key="1">
    <citation type="submission" date="2018-08" db="EMBL/GenBank/DDBJ databases">
        <title>Complete genome of the Arcobacter suis type strain LMG 26152.</title>
        <authorList>
            <person name="Miller W.G."/>
            <person name="Yee E."/>
            <person name="Bono J.L."/>
        </authorList>
    </citation>
    <scope>NUCLEOTIDE SEQUENCE [LARGE SCALE GENOMIC DNA]</scope>
    <source>
        <strain evidence="7 8">CECT 7833</strain>
    </source>
</reference>
<comment type="similarity">
    <text evidence="2">Belongs to the NADH dehydrogenase family.</text>
</comment>
<evidence type="ECO:0000313" key="7">
    <source>
        <dbReference type="EMBL" id="AXX90922.1"/>
    </source>
</evidence>
<dbReference type="InterPro" id="IPR051169">
    <property type="entry name" value="NADH-Q_oxidoreductase"/>
</dbReference>
<comment type="cofactor">
    <cofactor evidence="1">
        <name>FAD</name>
        <dbReference type="ChEBI" id="CHEBI:57692"/>
    </cofactor>
</comment>
<accession>A0AAD0STF5</accession>
<evidence type="ECO:0000256" key="2">
    <source>
        <dbReference type="ARBA" id="ARBA00005272"/>
    </source>
</evidence>
<dbReference type="GO" id="GO:0003955">
    <property type="term" value="F:NAD(P)H dehydrogenase (quinone) activity"/>
    <property type="evidence" value="ECO:0007669"/>
    <property type="project" value="TreeGrafter"/>
</dbReference>
<dbReference type="GO" id="GO:0019646">
    <property type="term" value="P:aerobic electron transport chain"/>
    <property type="evidence" value="ECO:0007669"/>
    <property type="project" value="TreeGrafter"/>
</dbReference>
<dbReference type="EMBL" id="CP032100">
    <property type="protein sequence ID" value="AXX90922.1"/>
    <property type="molecule type" value="Genomic_DNA"/>
</dbReference>
<evidence type="ECO:0000256" key="4">
    <source>
        <dbReference type="ARBA" id="ARBA00022827"/>
    </source>
</evidence>
<name>A0AAD0STF5_9BACT</name>
<dbReference type="AlphaFoldDB" id="A0AAD0STF5"/>
<dbReference type="PRINTS" id="PR00368">
    <property type="entry name" value="FADPNR"/>
</dbReference>
<keyword evidence="3" id="KW-0285">Flavoprotein</keyword>
<keyword evidence="5 7" id="KW-0560">Oxidoreductase</keyword>
<dbReference type="PRINTS" id="PR00411">
    <property type="entry name" value="PNDRDTASEI"/>
</dbReference>
<evidence type="ECO:0000256" key="3">
    <source>
        <dbReference type="ARBA" id="ARBA00022630"/>
    </source>
</evidence>
<evidence type="ECO:0000256" key="1">
    <source>
        <dbReference type="ARBA" id="ARBA00001974"/>
    </source>
</evidence>
<dbReference type="PANTHER" id="PTHR42913:SF3">
    <property type="entry name" value="64 KDA MITOCHONDRIAL NADH DEHYDROGENASE (EUROFUNG)"/>
    <property type="match status" value="1"/>
</dbReference>
<evidence type="ECO:0000313" key="8">
    <source>
        <dbReference type="Proteomes" id="UP000263040"/>
    </source>
</evidence>
<organism evidence="7 8">
    <name type="scientific">Arcobacter suis CECT 7833</name>
    <dbReference type="NCBI Taxonomy" id="663365"/>
    <lineage>
        <taxon>Bacteria</taxon>
        <taxon>Pseudomonadati</taxon>
        <taxon>Campylobacterota</taxon>
        <taxon>Epsilonproteobacteria</taxon>
        <taxon>Campylobacterales</taxon>
        <taxon>Arcobacteraceae</taxon>
        <taxon>Arcobacter</taxon>
    </lineage>
</organism>
<sequence>MMKKVVIIGGGYAGIYALRELVKNKNIKITLIDKHTYHNLQPEVYDLIANKSNFADVTIDLTTLCMGFNHNYLEFKNLKVRKIDQAAKKIYTEEQEIVEFDYLIMAAGTRTFFPPSIPGLNNADDIKKLHRAITFKQSFEQQLFEKIKNESKQCADTRIVVVGAGLSGVEIAAEMAYYSNKFFERGNFSCDNLKISLISSSVAILPGLSRQLVNISQERLKSLGINIITNTKLVKVEDGFCYFSNGTKINHSFVIFTGGVEASTITSELDDVEKNGRGQIVVNEYLQTDKYENIFAIGDIAEIRNRNGEIMPPNVTIARISGTDAGKNVLNMIAGKSMVKSNPKLDGILIALGGKYAAGDIFGLLTVKGRIAYEIKKYVFSSYRKPLLKLIKIGYNKLKRL</sequence>
<evidence type="ECO:0000256" key="5">
    <source>
        <dbReference type="ARBA" id="ARBA00023002"/>
    </source>
</evidence>
<proteinExistence type="inferred from homology"/>
<dbReference type="InterPro" id="IPR023753">
    <property type="entry name" value="FAD/NAD-binding_dom"/>
</dbReference>
<dbReference type="InterPro" id="IPR036188">
    <property type="entry name" value="FAD/NAD-bd_sf"/>
</dbReference>
<dbReference type="EC" id="1.6.99.3" evidence="7"/>
<feature type="domain" description="FAD/NAD(P)-binding" evidence="6">
    <location>
        <begin position="3"/>
        <end position="305"/>
    </location>
</feature>